<name>A0A510HFC6_9ACTN</name>
<organism evidence="3 4">
    <name type="scientific">Rubrobacter xylanophilus</name>
    <dbReference type="NCBI Taxonomy" id="49319"/>
    <lineage>
        <taxon>Bacteria</taxon>
        <taxon>Bacillati</taxon>
        <taxon>Actinomycetota</taxon>
        <taxon>Rubrobacteria</taxon>
        <taxon>Rubrobacterales</taxon>
        <taxon>Rubrobacteraceae</taxon>
        <taxon>Rubrobacter</taxon>
    </lineage>
</organism>
<dbReference type="Gene3D" id="3.90.25.10">
    <property type="entry name" value="UDP-galactose 4-epimerase, domain 1"/>
    <property type="match status" value="1"/>
</dbReference>
<evidence type="ECO:0000313" key="3">
    <source>
        <dbReference type="EMBL" id="BBL78634.1"/>
    </source>
</evidence>
<feature type="domain" description="NAD-dependent epimerase/dehydratase" evidence="2">
    <location>
        <begin position="4"/>
        <end position="241"/>
    </location>
</feature>
<protein>
    <submittedName>
        <fullName evidence="3">Putative UDP-glucose epimerase YtcB</fullName>
    </submittedName>
</protein>
<evidence type="ECO:0000313" key="4">
    <source>
        <dbReference type="Proteomes" id="UP000318065"/>
    </source>
</evidence>
<reference evidence="3" key="1">
    <citation type="journal article" date="2019" name="Microbiol. Resour. Announc.">
        <title>Complete Genome Sequence of Rubrobacter xylanophilus Strain AA3-22, Isolated from Arima Onsen in Japan.</title>
        <authorList>
            <person name="Tomariguchi N."/>
            <person name="Miyazaki K."/>
        </authorList>
    </citation>
    <scope>NUCLEOTIDE SEQUENCE [LARGE SCALE GENOMIC DNA]</scope>
    <source>
        <strain evidence="3">AA3-22</strain>
    </source>
</reference>
<comment type="similarity">
    <text evidence="1">Belongs to the NAD(P)-dependent epimerase/dehydratase family.</text>
</comment>
<dbReference type="Pfam" id="PF01370">
    <property type="entry name" value="Epimerase"/>
    <property type="match status" value="1"/>
</dbReference>
<dbReference type="AlphaFoldDB" id="A0A510HFC6"/>
<dbReference type="PRINTS" id="PR01713">
    <property type="entry name" value="NUCEPIMERASE"/>
</dbReference>
<evidence type="ECO:0000256" key="1">
    <source>
        <dbReference type="ARBA" id="ARBA00007637"/>
    </source>
</evidence>
<dbReference type="Proteomes" id="UP000318065">
    <property type="component" value="Chromosome"/>
</dbReference>
<dbReference type="InterPro" id="IPR001509">
    <property type="entry name" value="Epimerase_deHydtase"/>
</dbReference>
<proteinExistence type="inferred from homology"/>
<keyword evidence="4" id="KW-1185">Reference proteome</keyword>
<dbReference type="SUPFAM" id="SSF51735">
    <property type="entry name" value="NAD(P)-binding Rossmann-fold domains"/>
    <property type="match status" value="1"/>
</dbReference>
<evidence type="ECO:0000259" key="2">
    <source>
        <dbReference type="Pfam" id="PF01370"/>
    </source>
</evidence>
<dbReference type="PANTHER" id="PTHR43000">
    <property type="entry name" value="DTDP-D-GLUCOSE 4,6-DEHYDRATASE-RELATED"/>
    <property type="match status" value="1"/>
</dbReference>
<dbReference type="OrthoDB" id="9801785at2"/>
<dbReference type="InterPro" id="IPR036291">
    <property type="entry name" value="NAD(P)-bd_dom_sf"/>
</dbReference>
<gene>
    <name evidence="3" type="primary">ytcB</name>
    <name evidence="3" type="ORF">RxyAA322_04880</name>
</gene>
<dbReference type="EMBL" id="AP019791">
    <property type="protein sequence ID" value="BBL78634.1"/>
    <property type="molecule type" value="Genomic_DNA"/>
</dbReference>
<sequence>MARVLVTGAAGFIGSHLVDRLLAGGCEVVGVDAFTRYYPREQKLRNLSSAVESGRFRLVEGDLLELDLPRLLRGVEAVAHLAAEPGVRRSWGVGFEVYLRRNVLATERLLEAVWRAGVPRFVLASSSSVYGPDDGRPVAEDHPLRPASPYGLSKLSAEELVRLYARERGVQGAVLRYFTVYGPRQRPEMALSRFIAAAYAGRPVEIFGDGGQVRDMTYVSDAVAATVAALERGVEGTYNVGGGVRVSVRRMLEVVREVTGHPVEAVYGRVAAGDVRSTWADFRRAERDLGYRPQVGLEEGVAAQAEWAVREALAATA</sequence>
<dbReference type="RefSeq" id="WP_143526754.1">
    <property type="nucleotide sequence ID" value="NZ_AP019791.1"/>
</dbReference>
<accession>A0A510HFC6</accession>
<dbReference type="Gene3D" id="3.40.50.720">
    <property type="entry name" value="NAD(P)-binding Rossmann-like Domain"/>
    <property type="match status" value="1"/>
</dbReference>